<protein>
    <submittedName>
        <fullName evidence="3">Major capsid protein</fullName>
    </submittedName>
</protein>
<accession>A0A8S5LK93</accession>
<sequence length="181" mass="19906">MSEEIEQTTQEAEADGAVETLQLTPQELQAKLDAEADKRVEKVLSKKQAEWEKQLQDRLAEAENKGAEYAKMTAAEKAEADLQQRMEALEQREHAIKQRELSASVASDLAEQGLPVELADNLTAIGDPAAIKEWVSTIKDTISTAVNEQVKERLNTGKPASTATNLNANDDPFDAIIAKYK</sequence>
<feature type="compositionally biased region" description="Acidic residues" evidence="2">
    <location>
        <begin position="1"/>
        <end position="16"/>
    </location>
</feature>
<reference evidence="3" key="1">
    <citation type="journal article" date="2021" name="Proc. Natl. Acad. Sci. U.S.A.">
        <title>A Catalog of Tens of Thousands of Viruses from Human Metagenomes Reveals Hidden Associations with Chronic Diseases.</title>
        <authorList>
            <person name="Tisza M.J."/>
            <person name="Buck C.B."/>
        </authorList>
    </citation>
    <scope>NUCLEOTIDE SEQUENCE</scope>
    <source>
        <strain evidence="3">CtcPV5</strain>
    </source>
</reference>
<feature type="coiled-coil region" evidence="1">
    <location>
        <begin position="52"/>
        <end position="99"/>
    </location>
</feature>
<evidence type="ECO:0000256" key="1">
    <source>
        <dbReference type="SAM" id="Coils"/>
    </source>
</evidence>
<proteinExistence type="predicted"/>
<organism evidence="3">
    <name type="scientific">Siphoviridae sp. ctcPV5</name>
    <dbReference type="NCBI Taxonomy" id="2827582"/>
    <lineage>
        <taxon>Viruses</taxon>
        <taxon>Duplodnaviria</taxon>
        <taxon>Heunggongvirae</taxon>
        <taxon>Uroviricota</taxon>
        <taxon>Caudoviricetes</taxon>
    </lineage>
</organism>
<feature type="region of interest" description="Disordered" evidence="2">
    <location>
        <begin position="1"/>
        <end position="21"/>
    </location>
</feature>
<name>A0A8S5LK93_9CAUD</name>
<evidence type="ECO:0000313" key="3">
    <source>
        <dbReference type="EMBL" id="DAD70517.1"/>
    </source>
</evidence>
<dbReference type="Pfam" id="PF14265">
    <property type="entry name" value="DUF4355"/>
    <property type="match status" value="1"/>
</dbReference>
<evidence type="ECO:0000256" key="2">
    <source>
        <dbReference type="SAM" id="MobiDB-lite"/>
    </source>
</evidence>
<dbReference type="EMBL" id="BK015867">
    <property type="protein sequence ID" value="DAD70517.1"/>
    <property type="molecule type" value="Genomic_DNA"/>
</dbReference>
<keyword evidence="1" id="KW-0175">Coiled coil</keyword>
<dbReference type="InterPro" id="IPR025580">
    <property type="entry name" value="Gp46"/>
</dbReference>